<dbReference type="Proteomes" id="UP000812440">
    <property type="component" value="Chromosome 9"/>
</dbReference>
<comment type="caution">
    <text evidence="1">The sequence shown here is derived from an EMBL/GenBank/DDBJ whole genome shotgun (WGS) entry which is preliminary data.</text>
</comment>
<keyword evidence="2" id="KW-1185">Reference proteome</keyword>
<sequence length="83" mass="9587">MLFSTAQSPCTARPLATEVLSFSARRFLGQNFPTCFPCENLESIFTPLGRELCLSRYRFLEKLQQKSPELPRILYIIRKSDDV</sequence>
<evidence type="ECO:0000313" key="1">
    <source>
        <dbReference type="EMBL" id="KAG8433293.1"/>
    </source>
</evidence>
<dbReference type="AlphaFoldDB" id="A0A8T2INB9"/>
<reference evidence="1" key="1">
    <citation type="thesis" date="2020" institute="ProQuest LLC" country="789 East Eisenhower Parkway, Ann Arbor, MI, USA">
        <title>Comparative Genomics and Chromosome Evolution.</title>
        <authorList>
            <person name="Mudd A.B."/>
        </authorList>
    </citation>
    <scope>NUCLEOTIDE SEQUENCE</scope>
    <source>
        <strain evidence="1">Female2</strain>
        <tissue evidence="1">Blood</tissue>
    </source>
</reference>
<name>A0A8T2INB9_9PIPI</name>
<protein>
    <submittedName>
        <fullName evidence="1">Uncharacterized protein</fullName>
    </submittedName>
</protein>
<accession>A0A8T2INB9</accession>
<gene>
    <name evidence="1" type="ORF">GDO86_017542</name>
</gene>
<evidence type="ECO:0000313" key="2">
    <source>
        <dbReference type="Proteomes" id="UP000812440"/>
    </source>
</evidence>
<organism evidence="1 2">
    <name type="scientific">Hymenochirus boettgeri</name>
    <name type="common">Congo dwarf clawed frog</name>
    <dbReference type="NCBI Taxonomy" id="247094"/>
    <lineage>
        <taxon>Eukaryota</taxon>
        <taxon>Metazoa</taxon>
        <taxon>Chordata</taxon>
        <taxon>Craniata</taxon>
        <taxon>Vertebrata</taxon>
        <taxon>Euteleostomi</taxon>
        <taxon>Amphibia</taxon>
        <taxon>Batrachia</taxon>
        <taxon>Anura</taxon>
        <taxon>Pipoidea</taxon>
        <taxon>Pipidae</taxon>
        <taxon>Pipinae</taxon>
        <taxon>Hymenochirus</taxon>
    </lineage>
</organism>
<dbReference type="EMBL" id="JAACNH010000009">
    <property type="protein sequence ID" value="KAG8433293.1"/>
    <property type="molecule type" value="Genomic_DNA"/>
</dbReference>
<proteinExistence type="predicted"/>